<evidence type="ECO:0000256" key="1">
    <source>
        <dbReference type="SAM" id="SignalP"/>
    </source>
</evidence>
<organism evidence="2 3">
    <name type="scientific">Seiridium cardinale</name>
    <dbReference type="NCBI Taxonomy" id="138064"/>
    <lineage>
        <taxon>Eukaryota</taxon>
        <taxon>Fungi</taxon>
        <taxon>Dikarya</taxon>
        <taxon>Ascomycota</taxon>
        <taxon>Pezizomycotina</taxon>
        <taxon>Sordariomycetes</taxon>
        <taxon>Xylariomycetidae</taxon>
        <taxon>Amphisphaeriales</taxon>
        <taxon>Sporocadaceae</taxon>
        <taxon>Seiridium</taxon>
    </lineage>
</organism>
<evidence type="ECO:0000313" key="3">
    <source>
        <dbReference type="Proteomes" id="UP001465668"/>
    </source>
</evidence>
<gene>
    <name evidence="2" type="ORF">SCAR479_06185</name>
</gene>
<dbReference type="Gene3D" id="2.60.130.10">
    <property type="entry name" value="Aromatic compound dioxygenase"/>
    <property type="match status" value="1"/>
</dbReference>
<proteinExistence type="predicted"/>
<dbReference type="CDD" id="cd03457">
    <property type="entry name" value="intradiol_dioxygenase_like"/>
    <property type="match status" value="1"/>
</dbReference>
<dbReference type="Proteomes" id="UP001465668">
    <property type="component" value="Unassembled WGS sequence"/>
</dbReference>
<keyword evidence="3" id="KW-1185">Reference proteome</keyword>
<keyword evidence="2" id="KW-0560">Oxidoreductase</keyword>
<sequence length="327" mass="35807">MHFSLLFLSILPSVALVHAGHDLDKEIAKRQDFLLTTRRNLAHCASKIKARGLEDRAVARRVATVKALQEKRNIVSRRDLASVLATDHNATASGYDLTTPVTELFASNASCVLTPEGESGPYYVAGEYVRSDLAEDEPGIPVHYDFQFLDYTTCEPVVGAYYEIFNANSTGVYSGTSNGGNGESQLGLTWLRGIQPTDDDGVAQFDTIFAGHYAGRATHIHTILHLDATPRENGTIYDLTAQHVGQVFWDQSVRDKVELISPYSTNTNPLTSNAEDRVFAVEVGNDNDPVFNYVQLGDNLEDGFLAWLTIGIDLSRTPTTINPAAVL</sequence>
<name>A0ABR2XTK2_9PEZI</name>
<feature type="chain" id="PRO_5046420762" evidence="1">
    <location>
        <begin position="20"/>
        <end position="327"/>
    </location>
</feature>
<protein>
    <submittedName>
        <fullName evidence="2">Intradiol ring-cleavage dioxygenases domain-containing protein</fullName>
    </submittedName>
</protein>
<dbReference type="SUPFAM" id="SSF49482">
    <property type="entry name" value="Aromatic compound dioxygenase"/>
    <property type="match status" value="1"/>
</dbReference>
<reference evidence="2 3" key="1">
    <citation type="submission" date="2024-02" db="EMBL/GenBank/DDBJ databases">
        <title>First draft genome assembly of two strains of Seiridium cardinale.</title>
        <authorList>
            <person name="Emiliani G."/>
            <person name="Scali E."/>
        </authorList>
    </citation>
    <scope>NUCLEOTIDE SEQUENCE [LARGE SCALE GENOMIC DNA]</scope>
    <source>
        <strain evidence="2 3">BM-138-000479</strain>
    </source>
</reference>
<keyword evidence="2" id="KW-0223">Dioxygenase</keyword>
<keyword evidence="1" id="KW-0732">Signal</keyword>
<dbReference type="GO" id="GO:0051213">
    <property type="term" value="F:dioxygenase activity"/>
    <property type="evidence" value="ECO:0007669"/>
    <property type="project" value="UniProtKB-KW"/>
</dbReference>
<comment type="caution">
    <text evidence="2">The sequence shown here is derived from an EMBL/GenBank/DDBJ whole genome shotgun (WGS) entry which is preliminary data.</text>
</comment>
<evidence type="ECO:0000313" key="2">
    <source>
        <dbReference type="EMBL" id="KAK9777117.1"/>
    </source>
</evidence>
<accession>A0ABR2XTK2</accession>
<dbReference type="EMBL" id="JARVKM010000023">
    <property type="protein sequence ID" value="KAK9777117.1"/>
    <property type="molecule type" value="Genomic_DNA"/>
</dbReference>
<feature type="signal peptide" evidence="1">
    <location>
        <begin position="1"/>
        <end position="19"/>
    </location>
</feature>
<dbReference type="InterPro" id="IPR015889">
    <property type="entry name" value="Intradiol_dOase_core"/>
</dbReference>
<dbReference type="PANTHER" id="PTHR34315">
    <property type="match status" value="1"/>
</dbReference>
<dbReference type="PANTHER" id="PTHR34315:SF1">
    <property type="entry name" value="INTRADIOL RING-CLEAVAGE DIOXYGENASES DOMAIN-CONTAINING PROTEIN-RELATED"/>
    <property type="match status" value="1"/>
</dbReference>